<sequence length="286" mass="30817">MLSALALAASSASFASSNKFSKISEKLAAEKGCLSCHEGIERFTDGPMIEIIEAMGVDYGDPGGCVICHGGNPAATTKGHAHTSAPKELTEAGGPHTFYPDPGSIYIGERTCGQCHAGYAGRLKKSLMNTEAGKLQGNFWSWGLQHDRKVVWGNYTQEDEDGPTPTVGSDAYKKYMLAFVAAHSDQIPATMKQIPSVDVDAIPNHPNQAGITYSRQQCQRCHVGVSGREKRGDYRGTGCSSCHVPYSNEGFYEGSDPTINKEQPGHLLIHRMQATRKSKVSHGNIE</sequence>
<protein>
    <submittedName>
        <fullName evidence="1">Uncharacterized protein</fullName>
    </submittedName>
</protein>
<proteinExistence type="predicted"/>
<organism evidence="1">
    <name type="scientific">marine metagenome</name>
    <dbReference type="NCBI Taxonomy" id="408172"/>
    <lineage>
        <taxon>unclassified sequences</taxon>
        <taxon>metagenomes</taxon>
        <taxon>ecological metagenomes</taxon>
    </lineage>
</organism>
<feature type="non-terminal residue" evidence="1">
    <location>
        <position position="286"/>
    </location>
</feature>
<dbReference type="EMBL" id="UINC01093482">
    <property type="protein sequence ID" value="SVC47938.1"/>
    <property type="molecule type" value="Genomic_DNA"/>
</dbReference>
<name>A0A382MHG1_9ZZZZ</name>
<gene>
    <name evidence="1" type="ORF">METZ01_LOCUS300792</name>
</gene>
<dbReference type="InterPro" id="IPR036280">
    <property type="entry name" value="Multihaem_cyt_sf"/>
</dbReference>
<dbReference type="AlphaFoldDB" id="A0A382MHG1"/>
<evidence type="ECO:0000313" key="1">
    <source>
        <dbReference type="EMBL" id="SVC47938.1"/>
    </source>
</evidence>
<accession>A0A382MHG1</accession>
<reference evidence="1" key="1">
    <citation type="submission" date="2018-05" db="EMBL/GenBank/DDBJ databases">
        <authorList>
            <person name="Lanie J.A."/>
            <person name="Ng W.-L."/>
            <person name="Kazmierczak K.M."/>
            <person name="Andrzejewski T.M."/>
            <person name="Davidsen T.M."/>
            <person name="Wayne K.J."/>
            <person name="Tettelin H."/>
            <person name="Glass J.I."/>
            <person name="Rusch D."/>
            <person name="Podicherti R."/>
            <person name="Tsui H.-C.T."/>
            <person name="Winkler M.E."/>
        </authorList>
    </citation>
    <scope>NUCLEOTIDE SEQUENCE</scope>
</reference>
<dbReference type="SUPFAM" id="SSF48695">
    <property type="entry name" value="Multiheme cytochromes"/>
    <property type="match status" value="1"/>
</dbReference>